<dbReference type="SUPFAM" id="SSF50129">
    <property type="entry name" value="GroES-like"/>
    <property type="match status" value="1"/>
</dbReference>
<dbReference type="Proteomes" id="UP000239203">
    <property type="component" value="Unassembled WGS sequence"/>
</dbReference>
<dbReference type="SMART" id="SM00829">
    <property type="entry name" value="PKS_ER"/>
    <property type="match status" value="1"/>
</dbReference>
<sequence>MEEVVATRRGGPEVLELRTRELVRDLRKALVRVTAAGVGSADREMLFGRFYAQPEFPFVSGYDLVGTVVGGALAGKLVAAMPRGGSWATEVQVDPRQLVVLPDGTDPAKAVALITDGVTAWRMVHRVATVRAGQTVLVHGASGGVGRLLVQLARQAGASVVGTASAGRLTEVEALGAVALDYRKPVQLDADVVFDHIGGRHLVDSYRMLKPGGTLVSYGSKADGDASGSPLRPFLVIIARLLGWEARRLTGLGRGRKTRLFNVKFDAAFPADLNAVLRADLDVPVTEYRLDDAKTALADFLDRRVTGKAVLVP</sequence>
<dbReference type="SUPFAM" id="SSF51735">
    <property type="entry name" value="NAD(P)-binding Rossmann-fold domains"/>
    <property type="match status" value="1"/>
</dbReference>
<dbReference type="OrthoDB" id="2665481at2"/>
<dbReference type="InterPro" id="IPR002364">
    <property type="entry name" value="Quin_OxRdtase/zeta-crystal_CS"/>
</dbReference>
<dbReference type="InterPro" id="IPR011032">
    <property type="entry name" value="GroES-like_sf"/>
</dbReference>
<dbReference type="GO" id="GO:0016651">
    <property type="term" value="F:oxidoreductase activity, acting on NAD(P)H"/>
    <property type="evidence" value="ECO:0007669"/>
    <property type="project" value="TreeGrafter"/>
</dbReference>
<dbReference type="GO" id="GO:0070402">
    <property type="term" value="F:NADPH binding"/>
    <property type="evidence" value="ECO:0007669"/>
    <property type="project" value="TreeGrafter"/>
</dbReference>
<dbReference type="RefSeq" id="WP_104478085.1">
    <property type="nucleotide sequence ID" value="NZ_CP154825.1"/>
</dbReference>
<dbReference type="PROSITE" id="PS01162">
    <property type="entry name" value="QOR_ZETA_CRYSTAL"/>
    <property type="match status" value="1"/>
</dbReference>
<evidence type="ECO:0000313" key="4">
    <source>
        <dbReference type="EMBL" id="PPK69668.1"/>
    </source>
</evidence>
<evidence type="ECO:0000313" key="5">
    <source>
        <dbReference type="Proteomes" id="UP000239203"/>
    </source>
</evidence>
<evidence type="ECO:0000259" key="3">
    <source>
        <dbReference type="SMART" id="SM00829"/>
    </source>
</evidence>
<protein>
    <submittedName>
        <fullName evidence="4">NADPH:quinone reductase-like Zn-dependent oxidoreductase</fullName>
    </submittedName>
</protein>
<gene>
    <name evidence="4" type="ORF">CLV40_103278</name>
</gene>
<proteinExistence type="predicted"/>
<dbReference type="InterPro" id="IPR020843">
    <property type="entry name" value="ER"/>
</dbReference>
<name>A0A2S6GWU3_9PSEU</name>
<evidence type="ECO:0000256" key="2">
    <source>
        <dbReference type="ARBA" id="ARBA00023002"/>
    </source>
</evidence>
<evidence type="ECO:0000256" key="1">
    <source>
        <dbReference type="ARBA" id="ARBA00022857"/>
    </source>
</evidence>
<dbReference type="PANTHER" id="PTHR48106:SF18">
    <property type="entry name" value="QUINONE OXIDOREDUCTASE PIG3"/>
    <property type="match status" value="1"/>
</dbReference>
<dbReference type="EMBL" id="PTIX01000003">
    <property type="protein sequence ID" value="PPK69668.1"/>
    <property type="molecule type" value="Genomic_DNA"/>
</dbReference>
<keyword evidence="5" id="KW-1185">Reference proteome</keyword>
<dbReference type="GO" id="GO:0008270">
    <property type="term" value="F:zinc ion binding"/>
    <property type="evidence" value="ECO:0007669"/>
    <property type="project" value="InterPro"/>
</dbReference>
<dbReference type="Pfam" id="PF00107">
    <property type="entry name" value="ADH_zinc_N"/>
    <property type="match status" value="1"/>
</dbReference>
<dbReference type="InterPro" id="IPR036291">
    <property type="entry name" value="NAD(P)-bd_dom_sf"/>
</dbReference>
<dbReference type="Gene3D" id="3.40.50.720">
    <property type="entry name" value="NAD(P)-binding Rossmann-like Domain"/>
    <property type="match status" value="1"/>
</dbReference>
<feature type="domain" description="Enoyl reductase (ER)" evidence="3">
    <location>
        <begin position="10"/>
        <end position="311"/>
    </location>
</feature>
<dbReference type="PANTHER" id="PTHR48106">
    <property type="entry name" value="QUINONE OXIDOREDUCTASE PIG3-RELATED"/>
    <property type="match status" value="1"/>
</dbReference>
<accession>A0A2S6GWU3</accession>
<dbReference type="Gene3D" id="3.90.180.10">
    <property type="entry name" value="Medium-chain alcohol dehydrogenases, catalytic domain"/>
    <property type="match status" value="1"/>
</dbReference>
<keyword evidence="2" id="KW-0560">Oxidoreductase</keyword>
<reference evidence="4 5" key="1">
    <citation type="submission" date="2018-02" db="EMBL/GenBank/DDBJ databases">
        <title>Genomic Encyclopedia of Archaeal and Bacterial Type Strains, Phase II (KMG-II): from individual species to whole genera.</title>
        <authorList>
            <person name="Goeker M."/>
        </authorList>
    </citation>
    <scope>NUCLEOTIDE SEQUENCE [LARGE SCALE GENOMIC DNA]</scope>
    <source>
        <strain evidence="4 5">YU 961-1</strain>
    </source>
</reference>
<organism evidence="4 5">
    <name type="scientific">Actinokineospora auranticolor</name>
    <dbReference type="NCBI Taxonomy" id="155976"/>
    <lineage>
        <taxon>Bacteria</taxon>
        <taxon>Bacillati</taxon>
        <taxon>Actinomycetota</taxon>
        <taxon>Actinomycetes</taxon>
        <taxon>Pseudonocardiales</taxon>
        <taxon>Pseudonocardiaceae</taxon>
        <taxon>Actinokineospora</taxon>
    </lineage>
</organism>
<keyword evidence="1" id="KW-0521">NADP</keyword>
<dbReference type="AlphaFoldDB" id="A0A2S6GWU3"/>
<comment type="caution">
    <text evidence="4">The sequence shown here is derived from an EMBL/GenBank/DDBJ whole genome shotgun (WGS) entry which is preliminary data.</text>
</comment>
<dbReference type="InterPro" id="IPR013149">
    <property type="entry name" value="ADH-like_C"/>
</dbReference>